<dbReference type="RefSeq" id="WP_191705383.1">
    <property type="nucleotide sequence ID" value="NZ_JACSPW010000026.1"/>
</dbReference>
<reference evidence="4 5" key="1">
    <citation type="submission" date="2020-08" db="EMBL/GenBank/DDBJ databases">
        <title>A Genomic Blueprint of the Chicken Gut Microbiome.</title>
        <authorList>
            <person name="Gilroy R."/>
            <person name="Ravi A."/>
            <person name="Getino M."/>
            <person name="Pursley I."/>
            <person name="Horton D.L."/>
            <person name="Alikhan N.-F."/>
            <person name="Baker D."/>
            <person name="Gharbi K."/>
            <person name="Hall N."/>
            <person name="Watson M."/>
            <person name="Adriaenssens E.M."/>
            <person name="Foster-Nyarko E."/>
            <person name="Jarju S."/>
            <person name="Secka A."/>
            <person name="Antonio M."/>
            <person name="Oren A."/>
            <person name="Chaudhuri R."/>
            <person name="La Ragione R.M."/>
            <person name="Hildebrand F."/>
            <person name="Pallen M.J."/>
        </authorList>
    </citation>
    <scope>NUCLEOTIDE SEQUENCE [LARGE SCALE GENOMIC DNA]</scope>
    <source>
        <strain evidence="4 5">Sa1YVA6</strain>
    </source>
</reference>
<keyword evidence="5" id="KW-1185">Reference proteome</keyword>
<evidence type="ECO:0000313" key="4">
    <source>
        <dbReference type="EMBL" id="MBD8034899.1"/>
    </source>
</evidence>
<comment type="caution">
    <text evidence="4">The sequence shown here is derived from an EMBL/GenBank/DDBJ whole genome shotgun (WGS) entry which is preliminary data.</text>
</comment>
<dbReference type="EMBL" id="JACSPW010000026">
    <property type="protein sequence ID" value="MBD8034899.1"/>
    <property type="molecule type" value="Genomic_DNA"/>
</dbReference>
<dbReference type="Pfam" id="PF18705">
    <property type="entry name" value="DUF5643"/>
    <property type="match status" value="1"/>
</dbReference>
<evidence type="ECO:0000259" key="3">
    <source>
        <dbReference type="Pfam" id="PF18705"/>
    </source>
</evidence>
<proteinExistence type="predicted"/>
<feature type="domain" description="DUF4179" evidence="2">
    <location>
        <begin position="41"/>
        <end position="130"/>
    </location>
</feature>
<dbReference type="InterPro" id="IPR040680">
    <property type="entry name" value="DUF5643"/>
</dbReference>
<dbReference type="Pfam" id="PF13786">
    <property type="entry name" value="DUF4179"/>
    <property type="match status" value="1"/>
</dbReference>
<protein>
    <submittedName>
        <fullName evidence="4">DUF4179 domain-containing protein</fullName>
    </submittedName>
</protein>
<dbReference type="Gene3D" id="2.60.40.1640">
    <property type="entry name" value="Conserved domain protein"/>
    <property type="match status" value="1"/>
</dbReference>
<sequence>MKDIYELLNDINVDLSDDDFAPVSEFEKKKVTKALKSKIIKKKRKRNLVASIIALVILTGSIAGLSTTTYAKDIPLLGSIFKLFTSNSSYVAYEQNAKKLHLVEESNGIKLSIIDGVFDGKTLFLTYTIETDIDLGEKPAINSLPIYGDTGLVSSEQLVKTDEGKYISLMTIDHYAGHPLTDIDVKWDITSIATGINHSGTVYEGNWNFDFQLSAVDTNSIVVNETLQEDGLTFTAQNLTVTPMSFILSYETNVTADLSNQWDNIFVSVEIEDDLGNKYTSLNGLNHGSRTDFTENWLATYDQLDARAKAIYLTPIVTLTENDIIDVDKDGNLVKANYRSINSDSPSKQVRLDPIKVQIQ</sequence>
<dbReference type="Gene3D" id="2.60.40.1630">
    <property type="entry name" value="bacillus anthracis domain"/>
    <property type="match status" value="1"/>
</dbReference>
<dbReference type="InterPro" id="IPR025436">
    <property type="entry name" value="DUF4179"/>
</dbReference>
<accession>A0ABR8XSR0</accession>
<dbReference type="Proteomes" id="UP000600565">
    <property type="component" value="Unassembled WGS sequence"/>
</dbReference>
<keyword evidence="1" id="KW-1133">Transmembrane helix</keyword>
<organism evidence="4 5">
    <name type="scientific">Solibacillus merdavium</name>
    <dbReference type="NCBI Taxonomy" id="2762218"/>
    <lineage>
        <taxon>Bacteria</taxon>
        <taxon>Bacillati</taxon>
        <taxon>Bacillota</taxon>
        <taxon>Bacilli</taxon>
        <taxon>Bacillales</taxon>
        <taxon>Caryophanaceae</taxon>
        <taxon>Solibacillus</taxon>
    </lineage>
</organism>
<keyword evidence="1" id="KW-0812">Transmembrane</keyword>
<feature type="transmembrane region" description="Helical" evidence="1">
    <location>
        <begin position="48"/>
        <end position="71"/>
    </location>
</feature>
<keyword evidence="1" id="KW-0472">Membrane</keyword>
<name>A0ABR8XSR0_9BACL</name>
<gene>
    <name evidence="4" type="ORF">H9632_17705</name>
</gene>
<evidence type="ECO:0000259" key="2">
    <source>
        <dbReference type="Pfam" id="PF13786"/>
    </source>
</evidence>
<feature type="domain" description="DUF5643" evidence="3">
    <location>
        <begin position="219"/>
        <end position="326"/>
    </location>
</feature>
<evidence type="ECO:0000256" key="1">
    <source>
        <dbReference type="SAM" id="Phobius"/>
    </source>
</evidence>
<evidence type="ECO:0000313" key="5">
    <source>
        <dbReference type="Proteomes" id="UP000600565"/>
    </source>
</evidence>